<feature type="compositionally biased region" description="Basic and acidic residues" evidence="7">
    <location>
        <begin position="1436"/>
        <end position="1448"/>
    </location>
</feature>
<feature type="region of interest" description="Disordered" evidence="7">
    <location>
        <begin position="1373"/>
        <end position="1487"/>
    </location>
</feature>
<evidence type="ECO:0000256" key="7">
    <source>
        <dbReference type="SAM" id="MobiDB-lite"/>
    </source>
</evidence>
<evidence type="ECO:0000259" key="9">
    <source>
        <dbReference type="Pfam" id="PF18584"/>
    </source>
</evidence>
<feature type="compositionally biased region" description="Basic and acidic residues" evidence="7">
    <location>
        <begin position="954"/>
        <end position="963"/>
    </location>
</feature>
<comment type="subcellular location">
    <subcellularLocation>
        <location evidence="2">Chromosome</location>
    </subcellularLocation>
    <subcellularLocation>
        <location evidence="1">Nucleus</location>
    </subcellularLocation>
</comment>
<comment type="similarity">
    <text evidence="3">Belongs to the SYCP2 family.</text>
</comment>
<feature type="region of interest" description="Disordered" evidence="7">
    <location>
        <begin position="896"/>
        <end position="1132"/>
    </location>
</feature>
<feature type="region of interest" description="Disordered" evidence="7">
    <location>
        <begin position="841"/>
        <end position="873"/>
    </location>
</feature>
<dbReference type="InterPro" id="IPR040560">
    <property type="entry name" value="SYCP2_SLD"/>
</dbReference>
<dbReference type="PANTHER" id="PTHR15607:SF12">
    <property type="entry name" value="SYNAPTONEMAL COMPLEX PROTEIN 2"/>
    <property type="match status" value="1"/>
</dbReference>
<comment type="caution">
    <text evidence="10">The sequence shown here is derived from an EMBL/GenBank/DDBJ whole genome shotgun (WGS) entry which is preliminary data.</text>
</comment>
<keyword evidence="4" id="KW-0158">Chromosome</keyword>
<dbReference type="InterPro" id="IPR024835">
    <property type="entry name" value="SYCP2-like"/>
</dbReference>
<feature type="compositionally biased region" description="Basic and acidic residues" evidence="7">
    <location>
        <begin position="900"/>
        <end position="911"/>
    </location>
</feature>
<dbReference type="Pfam" id="PF18584">
    <property type="entry name" value="SYCP2_SLD"/>
    <property type="match status" value="1"/>
</dbReference>
<feature type="compositionally biased region" description="Low complexity" evidence="7">
    <location>
        <begin position="1102"/>
        <end position="1113"/>
    </location>
</feature>
<feature type="compositionally biased region" description="Polar residues" evidence="7">
    <location>
        <begin position="848"/>
        <end position="866"/>
    </location>
</feature>
<accession>A0A8T2LJB0</accession>
<name>A0A8T2LJB0_ASTMX</name>
<gene>
    <name evidence="10" type="primary">SYCP2</name>
    <name evidence="10" type="ORF">AMEX_G16518</name>
</gene>
<organism evidence="10 11">
    <name type="scientific">Astyanax mexicanus</name>
    <name type="common">Blind cave fish</name>
    <name type="synonym">Astyanax fasciatus mexicanus</name>
    <dbReference type="NCBI Taxonomy" id="7994"/>
    <lineage>
        <taxon>Eukaryota</taxon>
        <taxon>Metazoa</taxon>
        <taxon>Chordata</taxon>
        <taxon>Craniata</taxon>
        <taxon>Vertebrata</taxon>
        <taxon>Euteleostomi</taxon>
        <taxon>Actinopterygii</taxon>
        <taxon>Neopterygii</taxon>
        <taxon>Teleostei</taxon>
        <taxon>Ostariophysi</taxon>
        <taxon>Characiformes</taxon>
        <taxon>Characoidei</taxon>
        <taxon>Acestrorhamphidae</taxon>
        <taxon>Acestrorhamphinae</taxon>
        <taxon>Astyanax</taxon>
    </lineage>
</organism>
<evidence type="ECO:0000256" key="6">
    <source>
        <dbReference type="SAM" id="Coils"/>
    </source>
</evidence>
<dbReference type="EMBL" id="JAICCE010000013">
    <property type="protein sequence ID" value="KAG9269476.1"/>
    <property type="molecule type" value="Genomic_DNA"/>
</dbReference>
<dbReference type="InterPro" id="IPR041322">
    <property type="entry name" value="SYCP2_ARLD"/>
</dbReference>
<evidence type="ECO:0000256" key="5">
    <source>
        <dbReference type="ARBA" id="ARBA00023242"/>
    </source>
</evidence>
<dbReference type="PANTHER" id="PTHR15607">
    <property type="entry name" value="SYNAPTONEMAL COMPLEX PROTEIN-RELATED"/>
    <property type="match status" value="1"/>
</dbReference>
<dbReference type="Proteomes" id="UP000752171">
    <property type="component" value="Unassembled WGS sequence"/>
</dbReference>
<evidence type="ECO:0000256" key="1">
    <source>
        <dbReference type="ARBA" id="ARBA00004123"/>
    </source>
</evidence>
<feature type="compositionally biased region" description="Polar residues" evidence="7">
    <location>
        <begin position="1266"/>
        <end position="1280"/>
    </location>
</feature>
<feature type="compositionally biased region" description="Low complexity" evidence="7">
    <location>
        <begin position="1471"/>
        <end position="1483"/>
    </location>
</feature>
<proteinExistence type="inferred from homology"/>
<feature type="region of interest" description="Disordered" evidence="7">
    <location>
        <begin position="1266"/>
        <end position="1303"/>
    </location>
</feature>
<dbReference type="GO" id="GO:0007140">
    <property type="term" value="P:male meiotic nuclear division"/>
    <property type="evidence" value="ECO:0007669"/>
    <property type="project" value="TreeGrafter"/>
</dbReference>
<feature type="coiled-coil region" evidence="6">
    <location>
        <begin position="1572"/>
        <end position="1602"/>
    </location>
</feature>
<dbReference type="GO" id="GO:0000779">
    <property type="term" value="C:condensed chromosome, centromeric region"/>
    <property type="evidence" value="ECO:0007669"/>
    <property type="project" value="TreeGrafter"/>
</dbReference>
<feature type="compositionally biased region" description="Low complexity" evidence="7">
    <location>
        <begin position="965"/>
        <end position="979"/>
    </location>
</feature>
<protein>
    <submittedName>
        <fullName evidence="10">Synaptonemal complex protein 2 isoform X1</fullName>
    </submittedName>
</protein>
<evidence type="ECO:0000256" key="2">
    <source>
        <dbReference type="ARBA" id="ARBA00004286"/>
    </source>
</evidence>
<evidence type="ECO:0000313" key="11">
    <source>
        <dbReference type="Proteomes" id="UP000752171"/>
    </source>
</evidence>
<feature type="compositionally biased region" description="Polar residues" evidence="7">
    <location>
        <begin position="927"/>
        <end position="939"/>
    </location>
</feature>
<dbReference type="GO" id="GO:0000800">
    <property type="term" value="C:lateral element"/>
    <property type="evidence" value="ECO:0007669"/>
    <property type="project" value="TreeGrafter"/>
</dbReference>
<evidence type="ECO:0000256" key="3">
    <source>
        <dbReference type="ARBA" id="ARBA00007960"/>
    </source>
</evidence>
<feature type="region of interest" description="Disordered" evidence="7">
    <location>
        <begin position="1195"/>
        <end position="1224"/>
    </location>
</feature>
<evidence type="ECO:0000256" key="4">
    <source>
        <dbReference type="ARBA" id="ARBA00022454"/>
    </source>
</evidence>
<evidence type="ECO:0000313" key="10">
    <source>
        <dbReference type="EMBL" id="KAG9269476.1"/>
    </source>
</evidence>
<keyword evidence="5" id="KW-0539">Nucleus</keyword>
<feature type="compositionally biased region" description="Basic and acidic residues" evidence="7">
    <location>
        <begin position="1374"/>
        <end position="1389"/>
    </location>
</feature>
<feature type="compositionally biased region" description="Polar residues" evidence="7">
    <location>
        <begin position="1198"/>
        <end position="1210"/>
    </location>
</feature>
<feature type="domain" description="Synaptonemal complex protein 2 armadillo-repeat-like" evidence="8">
    <location>
        <begin position="9"/>
        <end position="185"/>
    </location>
</feature>
<evidence type="ECO:0000259" key="8">
    <source>
        <dbReference type="Pfam" id="PF18581"/>
    </source>
</evidence>
<keyword evidence="6" id="KW-0175">Coiled coil</keyword>
<dbReference type="OrthoDB" id="10256849at2759"/>
<feature type="compositionally biased region" description="Polar residues" evidence="7">
    <location>
        <begin position="1074"/>
        <end position="1092"/>
    </location>
</feature>
<dbReference type="Pfam" id="PF18581">
    <property type="entry name" value="SYCP2_ARLD"/>
    <property type="match status" value="1"/>
</dbReference>
<sequence>MAPDPDEEVERLVDEALKHCNVQALDEIILDESREGRASKCSKQFLSKLDKLINRELNNGNVKNASVVFTIIHKLGDMLVFPGGKGLSEMVSQGLTRKMVAWFGKVKKLWIEAGPVRNEVMINLAEDFFDALMVVHESCKQGTYQVTESLLHNIGKLASDSQVNILIQKEAARKLNVILGKIPVELKKEKKILSSQEAVTVMDDLASRILKGGDYDLQVALMEALCRMTSHSQRRELADRWFSMEFIASAFSSIQDSEFETDCRKFLNLVNGMQGEERRVYSYPCLEVFLDKHELLMPVDENLKEFWIDFNLGSQSISFYFCLGDDQAQQEGQWDTLCIGENEILSYTVEDEKDVKVLQLVLTEPVFVSNIEGSRLTIHFSSSLDILQATKKVYGEAKNKKFIGKTTTSVVKTTVQIILDEGGSQVLFPESQLSSEPTEKTVPRTLKNGTPFQSCPHLEKDAQSHNQQTVTPQRSKTSETCMFVFGSAGRKLGKSPFSCVIPATPHGKAKAKPALQMVTSSSVQKNRNVLKELMLAKLSHSVPLISEHVENLKKQVFPPLQTENVPQDRKSRQEAEKYRRHISVDKAVEMVQADQELDDQPLDSSMVPDSQPSTRKETSILPGLCHFTKNKRSSVSESMLPWQKELLQSEIIASTPVCPELPQRPSSAQCNSGVLTHKQLHAQLTKRLQQVLREREQQGEPCTVVQKGSSSVGQHMTKPRSAEKGPASVKKSMPAKPAQSAQAKGNMGKNKSEKAAGTVVKQISSHYKSTTSIRATPEKASQFNTSSANRDIFNKSWYPGLTAKISSAGSCEFLNSRNQSKKLLNQPEDVFKFQLDAPKCGGKKMRNSSETSGIETSNSLDLSSSAKKCPPAKPVVRNVKKHLFSDTDADNMTEVSWIKSENRRPKPKVADYTRQPAKPRLPPADTTFETPNMPLSSANVEKKLPKPRMKRQKKVVEQKEKRQNAARGRPAGRPQRNAAQTKSYKEPSDSENESETVEPPPAKKQIIKQTEKPQNRDAFQTRRPAAKKENTEAKSKTSHAVVKEKTERQHSPEQLKRKKKMLIDAMESTKGQKESGSSNVTSFSSINLSTNKMRSKEKGVALPGSSLRPLGPLFEKNHPQKAPAEVTGEEEKKDLTLYVGVMEGRGKENIKPGETPTKMSIDKNLIDKEDVATLRDPKQSKSKKTLQELTKDLRESWTTKLASFSPSPVSIENMRSAEKSATLSRSPITPLRLPAVSPVGAVSPPLEPPEHLKGIQASSFYKTSRRQSNARLPCSPSMTPVSKKHSAVEGPELSPAPSMAPPLIASTGRETLAHSSELSSPDLEEDLRGFLNSVSCRSLQASFDKESVVSLVTLSQSSHRSVNNIAMICTNLEKTPERSQEGKADETEFKSGPATRRKQHSSSKSDSLSGDSEEEEDTKVVPSQLAITMKPRKLFKPNEKPWNKKKVDQTSSEDEQEEEKTTGKRRRPRKSSPASQSGSPSAAVEDVEMRSTVVSNIESSCWEASVEADADLPQSEISSSQEMSYVCRQFSTELKRKFENRSRRMDIFTKQSLKTFKHHVSSISVQVHKYRSQRLEKVKGVLMDEIKNLEQEKAALHNMEEELTSFWKKQAMSFHTYHERGTQRLHNLKSAIETNVCHSLEYEEQIFSSEMCLMKKDMKSVQDRIFNQMQEEELLSVRRGLQTLFLPDVSMF</sequence>
<feature type="domain" description="Synaptonemal complex protein 2 Spt16M-like" evidence="9">
    <location>
        <begin position="280"/>
        <end position="396"/>
    </location>
</feature>
<feature type="region of interest" description="Disordered" evidence="7">
    <location>
        <begin position="595"/>
        <end position="617"/>
    </location>
</feature>
<reference evidence="10 11" key="1">
    <citation type="submission" date="2021-07" db="EMBL/GenBank/DDBJ databases">
        <authorList>
            <person name="Imarazene B."/>
            <person name="Zahm M."/>
            <person name="Klopp C."/>
            <person name="Cabau C."/>
            <person name="Beille S."/>
            <person name="Jouanno E."/>
            <person name="Castinel A."/>
            <person name="Lluch J."/>
            <person name="Gil L."/>
            <person name="Kuchtly C."/>
            <person name="Lopez Roques C."/>
            <person name="Donnadieu C."/>
            <person name="Parrinello H."/>
            <person name="Journot L."/>
            <person name="Du K."/>
            <person name="Schartl M."/>
            <person name="Retaux S."/>
            <person name="Guiguen Y."/>
        </authorList>
    </citation>
    <scope>NUCLEOTIDE SEQUENCE [LARGE SCALE GENOMIC DNA]</scope>
    <source>
        <strain evidence="10">Pach_M1</strain>
        <tissue evidence="10">Testis</tissue>
    </source>
</reference>
<feature type="compositionally biased region" description="Basic and acidic residues" evidence="7">
    <location>
        <begin position="1026"/>
        <end position="1055"/>
    </location>
</feature>
<feature type="region of interest" description="Disordered" evidence="7">
    <location>
        <begin position="699"/>
        <end position="753"/>
    </location>
</feature>
<dbReference type="GO" id="GO:0007143">
    <property type="term" value="P:female meiotic nuclear division"/>
    <property type="evidence" value="ECO:0007669"/>
    <property type="project" value="TreeGrafter"/>
</dbReference>